<organism evidence="2 3">
    <name type="scientific">Hyphomonas johnsonii MHS-2</name>
    <dbReference type="NCBI Taxonomy" id="1280950"/>
    <lineage>
        <taxon>Bacteria</taxon>
        <taxon>Pseudomonadati</taxon>
        <taxon>Pseudomonadota</taxon>
        <taxon>Alphaproteobacteria</taxon>
        <taxon>Hyphomonadales</taxon>
        <taxon>Hyphomonadaceae</taxon>
        <taxon>Hyphomonas</taxon>
    </lineage>
</organism>
<keyword evidence="1" id="KW-1133">Transmembrane helix</keyword>
<feature type="transmembrane region" description="Helical" evidence="1">
    <location>
        <begin position="15"/>
        <end position="33"/>
    </location>
</feature>
<dbReference type="AlphaFoldDB" id="A0A059FJY7"/>
<accession>A0A059FJY7</accession>
<comment type="caution">
    <text evidence="2">The sequence shown here is derived from an EMBL/GenBank/DDBJ whole genome shotgun (WGS) entry which is preliminary data.</text>
</comment>
<keyword evidence="1" id="KW-0472">Membrane</keyword>
<dbReference type="STRING" id="1280950.HJO_13406"/>
<evidence type="ECO:0000313" key="2">
    <source>
        <dbReference type="EMBL" id="KCZ90851.1"/>
    </source>
</evidence>
<reference evidence="2 3" key="1">
    <citation type="journal article" date="2014" name="Antonie Van Leeuwenhoek">
        <title>Hyphomonas beringensis sp. nov. and Hyphomonas chukchiensis sp. nov., isolated from surface seawater of the Bering Sea and Chukchi Sea.</title>
        <authorList>
            <person name="Li C."/>
            <person name="Lai Q."/>
            <person name="Li G."/>
            <person name="Dong C."/>
            <person name="Wang J."/>
            <person name="Liao Y."/>
            <person name="Shao Z."/>
        </authorList>
    </citation>
    <scope>NUCLEOTIDE SEQUENCE [LARGE SCALE GENOMIC DNA]</scope>
    <source>
        <strain evidence="2 3">MHS-2</strain>
    </source>
</reference>
<keyword evidence="3" id="KW-1185">Reference proteome</keyword>
<proteinExistence type="predicted"/>
<evidence type="ECO:0000313" key="3">
    <source>
        <dbReference type="Proteomes" id="UP000025171"/>
    </source>
</evidence>
<dbReference type="EMBL" id="ARYK01000006">
    <property type="protein sequence ID" value="KCZ90851.1"/>
    <property type="molecule type" value="Genomic_DNA"/>
</dbReference>
<dbReference type="PATRIC" id="fig|1280950.3.peg.2691"/>
<dbReference type="eggNOG" id="ENOG5031C3K">
    <property type="taxonomic scope" value="Bacteria"/>
</dbReference>
<name>A0A059FJY7_9PROT</name>
<gene>
    <name evidence="2" type="ORF">HJO_13406</name>
</gene>
<dbReference type="OrthoDB" id="7562173at2"/>
<keyword evidence="1" id="KW-0812">Transmembrane</keyword>
<sequence length="255" mass="28680">MKLRHITDAFREQDWFTVVVETLIVVLGVFLGLQVNNWNNARALDSTEREYLFHLKDEIAEATTFLEYQETYANTVVASGQRALAFLEGDTPCMEDCASLLADFFLASQVWGTGINMSVYDEMTRMGLPRDIATRKAIQQYYGYIDGWDIVNLAPPAYRETVRGYFSPDASDAMWQKCHLLVGGDLEILGKGCTDDLEKLDPAGMLERIRTAPGLAEQLRFWIGQNKFALKHYPQALPVTRAAEAAIDVDLGIKP</sequence>
<dbReference type="RefSeq" id="WP_035617658.1">
    <property type="nucleotide sequence ID" value="NZ_ARYK01000006.1"/>
</dbReference>
<dbReference type="Proteomes" id="UP000025171">
    <property type="component" value="Unassembled WGS sequence"/>
</dbReference>
<protein>
    <submittedName>
        <fullName evidence="2">Uncharacterized protein</fullName>
    </submittedName>
</protein>
<evidence type="ECO:0000256" key="1">
    <source>
        <dbReference type="SAM" id="Phobius"/>
    </source>
</evidence>